<evidence type="ECO:0000256" key="1">
    <source>
        <dbReference type="SAM" id="Phobius"/>
    </source>
</evidence>
<reference evidence="3 4" key="1">
    <citation type="submission" date="2016-12" db="EMBL/GenBank/DDBJ databases">
        <authorList>
            <person name="Song W.-J."/>
            <person name="Kurnit D.M."/>
        </authorList>
    </citation>
    <scope>NUCLEOTIDE SEQUENCE [LARGE SCALE GENOMIC DNA]</scope>
    <source>
        <strain evidence="3 4">DSM 12503</strain>
    </source>
</reference>
<name>A0A1M7YHH0_9FIRM</name>
<dbReference type="Proteomes" id="UP000184612">
    <property type="component" value="Unassembled WGS sequence"/>
</dbReference>
<feature type="transmembrane region" description="Helical" evidence="1">
    <location>
        <begin position="73"/>
        <end position="97"/>
    </location>
</feature>
<evidence type="ECO:0000313" key="3">
    <source>
        <dbReference type="EMBL" id="SHO52026.1"/>
    </source>
</evidence>
<dbReference type="InterPro" id="IPR058653">
    <property type="entry name" value="NfeD2_TM"/>
</dbReference>
<keyword evidence="1" id="KW-1133">Transmembrane helix</keyword>
<dbReference type="InterPro" id="IPR012340">
    <property type="entry name" value="NA-bd_OB-fold"/>
</dbReference>
<accession>A0A1M7YHH0</accession>
<protein>
    <recommendedName>
        <fullName evidence="2">Membrane protein NfeD2 N-terminal transmembrane domain-containing protein</fullName>
    </recommendedName>
</protein>
<feature type="transmembrane region" description="Helical" evidence="1">
    <location>
        <begin position="7"/>
        <end position="31"/>
    </location>
</feature>
<gene>
    <name evidence="3" type="ORF">SAMN02745217_03469</name>
</gene>
<dbReference type="EMBL" id="FRFD01000010">
    <property type="protein sequence ID" value="SHO52026.1"/>
    <property type="molecule type" value="Genomic_DNA"/>
</dbReference>
<keyword evidence="1" id="KW-0812">Transmembrane</keyword>
<keyword evidence="1" id="KW-0472">Membrane</keyword>
<organism evidence="3 4">
    <name type="scientific">Anaerocolumna xylanovorans DSM 12503</name>
    <dbReference type="NCBI Taxonomy" id="1121345"/>
    <lineage>
        <taxon>Bacteria</taxon>
        <taxon>Bacillati</taxon>
        <taxon>Bacillota</taxon>
        <taxon>Clostridia</taxon>
        <taxon>Lachnospirales</taxon>
        <taxon>Lachnospiraceae</taxon>
        <taxon>Anaerocolumna</taxon>
    </lineage>
</organism>
<feature type="domain" description="Membrane protein NfeD2 N-terminal transmembrane" evidence="2">
    <location>
        <begin position="4"/>
        <end position="106"/>
    </location>
</feature>
<dbReference type="Pfam" id="PF25842">
    <property type="entry name" value="NfeD_TM"/>
    <property type="match status" value="1"/>
</dbReference>
<proteinExistence type="predicted"/>
<dbReference type="AlphaFoldDB" id="A0A1M7YHH0"/>
<dbReference type="RefSeq" id="WP_073590114.1">
    <property type="nucleotide sequence ID" value="NZ_FRFD01000010.1"/>
</dbReference>
<evidence type="ECO:0000259" key="2">
    <source>
        <dbReference type="Pfam" id="PF25842"/>
    </source>
</evidence>
<evidence type="ECO:0000313" key="4">
    <source>
        <dbReference type="Proteomes" id="UP000184612"/>
    </source>
</evidence>
<dbReference type="STRING" id="1121345.SAMN02745217_03469"/>
<sequence length="179" mass="19222">MLLLFQVCFFVGIALIIISFLLGSVFDIVGIDGLNLDFGGSSLALPLSPVVFVLFTAIFGGIGWLLTDYAPGLLWLFILLIAAVSGIIICFLVQHFIVTPLKKAQNTSTPEAHDLIGLPAVVSETIFEQGFGEIRYVINGNSYASPAKSIDGGELKAGLNVAICWIEGYVFYVTSTENI</sequence>
<dbReference type="Gene3D" id="2.40.50.140">
    <property type="entry name" value="Nucleic acid-binding proteins"/>
    <property type="match status" value="1"/>
</dbReference>
<feature type="transmembrane region" description="Helical" evidence="1">
    <location>
        <begin position="43"/>
        <end position="66"/>
    </location>
</feature>
<keyword evidence="4" id="KW-1185">Reference proteome</keyword>